<feature type="transmembrane region" description="Helical" evidence="6">
    <location>
        <begin position="227"/>
        <end position="251"/>
    </location>
</feature>
<keyword evidence="2" id="KW-1003">Cell membrane</keyword>
<keyword evidence="4 6" id="KW-1133">Transmembrane helix</keyword>
<sequence>MSDRPEFIVEYLEPSAGIEAEPLPDEFSSSRLRHSLLILGAIVLVVIAVIVLVPGLSSLRSRFSGASVGWLLFAVVLQLASCFSYVLVFRGVFCSKMSWLTSSEIGLSELAANSVLSVGGAGGLALGAWILRRGGLETAYIARRTVAFFLITSFANTTFLVLGGLGLATHVLPGSPSWVLGAIPAAAALAVIGGALAAGRLTRRVSRLKVVAEGVEEALRLLRTGSFAILFGAAGYMLFDVAMLGVCFVAFGNPLPPVGVLLVAYIIGQLGSLIPIPGGIGGVDGGLIGTLVIYGIDATDAAVAVIAYRGLLLAIPAILGLPALAVLRRRLRNEAHDIAACAPGESVEVLGRGLVERPAPFI</sequence>
<dbReference type="Proteomes" id="UP001149140">
    <property type="component" value="Unassembled WGS sequence"/>
</dbReference>
<evidence type="ECO:0000313" key="8">
    <source>
        <dbReference type="Proteomes" id="UP001149140"/>
    </source>
</evidence>
<accession>A0A9X3N3T9</accession>
<keyword evidence="3 6" id="KW-0812">Transmembrane</keyword>
<evidence type="ECO:0000256" key="4">
    <source>
        <dbReference type="ARBA" id="ARBA00022989"/>
    </source>
</evidence>
<protein>
    <submittedName>
        <fullName evidence="7">Lysylphosphatidylglycerol synthase domain-containing protein</fullName>
    </submittedName>
</protein>
<evidence type="ECO:0000256" key="5">
    <source>
        <dbReference type="ARBA" id="ARBA00023136"/>
    </source>
</evidence>
<feature type="transmembrane region" description="Helical" evidence="6">
    <location>
        <begin position="146"/>
        <end position="172"/>
    </location>
</feature>
<dbReference type="Pfam" id="PF03706">
    <property type="entry name" value="LPG_synthase_TM"/>
    <property type="match status" value="1"/>
</dbReference>
<dbReference type="AlphaFoldDB" id="A0A9X3N3T9"/>
<dbReference type="PANTHER" id="PTHR39087">
    <property type="entry name" value="UPF0104 MEMBRANE PROTEIN MJ1595"/>
    <property type="match status" value="1"/>
</dbReference>
<evidence type="ECO:0000256" key="1">
    <source>
        <dbReference type="ARBA" id="ARBA00004651"/>
    </source>
</evidence>
<evidence type="ECO:0000256" key="2">
    <source>
        <dbReference type="ARBA" id="ARBA00022475"/>
    </source>
</evidence>
<dbReference type="PANTHER" id="PTHR39087:SF2">
    <property type="entry name" value="UPF0104 MEMBRANE PROTEIN MJ1595"/>
    <property type="match status" value="1"/>
</dbReference>
<comment type="subcellular location">
    <subcellularLocation>
        <location evidence="1">Cell membrane</location>
        <topology evidence="1">Multi-pass membrane protein</topology>
    </subcellularLocation>
</comment>
<feature type="transmembrane region" description="Helical" evidence="6">
    <location>
        <begin position="68"/>
        <end position="90"/>
    </location>
</feature>
<name>A0A9X3N3T9_9ACTN</name>
<evidence type="ECO:0000256" key="3">
    <source>
        <dbReference type="ARBA" id="ARBA00022692"/>
    </source>
</evidence>
<feature type="transmembrane region" description="Helical" evidence="6">
    <location>
        <begin position="36"/>
        <end position="56"/>
    </location>
</feature>
<keyword evidence="5 6" id="KW-0472">Membrane</keyword>
<proteinExistence type="predicted"/>
<organism evidence="7 8">
    <name type="scientific">Solirubrobacter ginsenosidimutans</name>
    <dbReference type="NCBI Taxonomy" id="490573"/>
    <lineage>
        <taxon>Bacteria</taxon>
        <taxon>Bacillati</taxon>
        <taxon>Actinomycetota</taxon>
        <taxon>Thermoleophilia</taxon>
        <taxon>Solirubrobacterales</taxon>
        <taxon>Solirubrobacteraceae</taxon>
        <taxon>Solirubrobacter</taxon>
    </lineage>
</organism>
<comment type="caution">
    <text evidence="7">The sequence shown here is derived from an EMBL/GenBank/DDBJ whole genome shotgun (WGS) entry which is preliminary data.</text>
</comment>
<dbReference type="EMBL" id="JAPDOD010000075">
    <property type="protein sequence ID" value="MDA0166751.1"/>
    <property type="molecule type" value="Genomic_DNA"/>
</dbReference>
<feature type="transmembrane region" description="Helical" evidence="6">
    <location>
        <begin position="306"/>
        <end position="327"/>
    </location>
</feature>
<evidence type="ECO:0000313" key="7">
    <source>
        <dbReference type="EMBL" id="MDA0166751.1"/>
    </source>
</evidence>
<gene>
    <name evidence="7" type="ORF">OM076_41200</name>
</gene>
<feature type="transmembrane region" description="Helical" evidence="6">
    <location>
        <begin position="178"/>
        <end position="199"/>
    </location>
</feature>
<dbReference type="RefSeq" id="WP_270046004.1">
    <property type="nucleotide sequence ID" value="NZ_JAPDOD010000075.1"/>
</dbReference>
<dbReference type="GO" id="GO:0005886">
    <property type="term" value="C:plasma membrane"/>
    <property type="evidence" value="ECO:0007669"/>
    <property type="project" value="UniProtKB-SubCell"/>
</dbReference>
<dbReference type="InterPro" id="IPR022791">
    <property type="entry name" value="L-PG_synthase/AglD"/>
</dbReference>
<evidence type="ECO:0000256" key="6">
    <source>
        <dbReference type="SAM" id="Phobius"/>
    </source>
</evidence>
<reference evidence="7" key="1">
    <citation type="submission" date="2022-10" db="EMBL/GenBank/DDBJ databases">
        <title>The WGS of Solirubrobacter ginsenosidimutans DSM 21036.</title>
        <authorList>
            <person name="Jiang Z."/>
        </authorList>
    </citation>
    <scope>NUCLEOTIDE SEQUENCE</scope>
    <source>
        <strain evidence="7">DSM 21036</strain>
    </source>
</reference>
<feature type="transmembrane region" description="Helical" evidence="6">
    <location>
        <begin position="110"/>
        <end position="131"/>
    </location>
</feature>
<keyword evidence="8" id="KW-1185">Reference proteome</keyword>